<protein>
    <recommendedName>
        <fullName evidence="5">DUF4352 domain-containing protein</fullName>
    </recommendedName>
</protein>
<reference evidence="4" key="1">
    <citation type="journal article" date="2019" name="Int. J. Syst. Evol. Microbiol.">
        <title>The Global Catalogue of Microorganisms (GCM) 10K type strain sequencing project: providing services to taxonomists for standard genome sequencing and annotation.</title>
        <authorList>
            <consortium name="The Broad Institute Genomics Platform"/>
            <consortium name="The Broad Institute Genome Sequencing Center for Infectious Disease"/>
            <person name="Wu L."/>
            <person name="Ma J."/>
        </authorList>
    </citation>
    <scope>NUCLEOTIDE SEQUENCE [LARGE SCALE GENOMIC DNA]</scope>
    <source>
        <strain evidence="4">JCM 16546</strain>
    </source>
</reference>
<keyword evidence="2" id="KW-0812">Transmembrane</keyword>
<evidence type="ECO:0000313" key="3">
    <source>
        <dbReference type="EMBL" id="GAA3662009.1"/>
    </source>
</evidence>
<keyword evidence="2" id="KW-0472">Membrane</keyword>
<proteinExistence type="predicted"/>
<dbReference type="EMBL" id="BAAAYV010000012">
    <property type="protein sequence ID" value="GAA3662009.1"/>
    <property type="molecule type" value="Genomic_DNA"/>
</dbReference>
<feature type="region of interest" description="Disordered" evidence="1">
    <location>
        <begin position="1"/>
        <end position="20"/>
    </location>
</feature>
<organism evidence="3 4">
    <name type="scientific">Microbacterium marinilacus</name>
    <dbReference type="NCBI Taxonomy" id="415209"/>
    <lineage>
        <taxon>Bacteria</taxon>
        <taxon>Bacillati</taxon>
        <taxon>Actinomycetota</taxon>
        <taxon>Actinomycetes</taxon>
        <taxon>Micrococcales</taxon>
        <taxon>Microbacteriaceae</taxon>
        <taxon>Microbacterium</taxon>
    </lineage>
</organism>
<accession>A0ABP7BJS3</accession>
<evidence type="ECO:0000256" key="2">
    <source>
        <dbReference type="SAM" id="Phobius"/>
    </source>
</evidence>
<keyword evidence="4" id="KW-1185">Reference proteome</keyword>
<dbReference type="Proteomes" id="UP001410795">
    <property type="component" value="Unassembled WGS sequence"/>
</dbReference>
<gene>
    <name evidence="3" type="ORF">GCM10022202_24310</name>
</gene>
<evidence type="ECO:0008006" key="5">
    <source>
        <dbReference type="Google" id="ProtNLM"/>
    </source>
</evidence>
<comment type="caution">
    <text evidence="3">The sequence shown here is derived from an EMBL/GenBank/DDBJ whole genome shotgun (WGS) entry which is preliminary data.</text>
</comment>
<feature type="transmembrane region" description="Helical" evidence="2">
    <location>
        <begin position="41"/>
        <end position="63"/>
    </location>
</feature>
<sequence length="224" mass="22988">MSAAGTGAPGPTSDATSAEGRVRPLARRAWGALAELGPAPWLVLAALAAAVGVVWLVGGLAPADRAAAPPVRLAAGDVHENDQLAVGFASASLTDDPELFLDDGEAALLVSLEIENRWDRPLNAHDVFTDAVTVAGLPEDADVRIERTDDGSVVSTLQPGVPVATTLRWDVPAEALAAGDELRITVLDGTLRQFTVLGDDWAWGGYVPAAEATLPIADDTGGTG</sequence>
<evidence type="ECO:0000313" key="4">
    <source>
        <dbReference type="Proteomes" id="UP001410795"/>
    </source>
</evidence>
<name>A0ABP7BJS3_9MICO</name>
<evidence type="ECO:0000256" key="1">
    <source>
        <dbReference type="SAM" id="MobiDB-lite"/>
    </source>
</evidence>
<keyword evidence="2" id="KW-1133">Transmembrane helix</keyword>
<dbReference type="RefSeq" id="WP_221859446.1">
    <property type="nucleotide sequence ID" value="NZ_BAAAYV010000012.1"/>
</dbReference>